<evidence type="ECO:0000313" key="2">
    <source>
        <dbReference type="Proteomes" id="UP001161422"/>
    </source>
</evidence>
<protein>
    <submittedName>
        <fullName evidence="1">Uncharacterized protein</fullName>
    </submittedName>
</protein>
<name>A0AA37RTP9_9GAMM</name>
<organism evidence="1 2">
    <name type="scientific">Paraferrimonas sedimenticola</name>
    <dbReference type="NCBI Taxonomy" id="375674"/>
    <lineage>
        <taxon>Bacteria</taxon>
        <taxon>Pseudomonadati</taxon>
        <taxon>Pseudomonadota</taxon>
        <taxon>Gammaproteobacteria</taxon>
        <taxon>Alteromonadales</taxon>
        <taxon>Ferrimonadaceae</taxon>
        <taxon>Paraferrimonas</taxon>
    </lineage>
</organism>
<gene>
    <name evidence="1" type="ORF">GCM10007895_08160</name>
</gene>
<dbReference type="AlphaFoldDB" id="A0AA37RTP9"/>
<accession>A0AA37RTP9</accession>
<dbReference type="Proteomes" id="UP001161422">
    <property type="component" value="Unassembled WGS sequence"/>
</dbReference>
<reference evidence="1" key="1">
    <citation type="journal article" date="2014" name="Int. J. Syst. Evol. Microbiol.">
        <title>Complete genome sequence of Corynebacterium casei LMG S-19264T (=DSM 44701T), isolated from a smear-ripened cheese.</title>
        <authorList>
            <consortium name="US DOE Joint Genome Institute (JGI-PGF)"/>
            <person name="Walter F."/>
            <person name="Albersmeier A."/>
            <person name="Kalinowski J."/>
            <person name="Ruckert C."/>
        </authorList>
    </citation>
    <scope>NUCLEOTIDE SEQUENCE</scope>
    <source>
        <strain evidence="1">NBRC 101628</strain>
    </source>
</reference>
<comment type="caution">
    <text evidence="1">The sequence shown here is derived from an EMBL/GenBank/DDBJ whole genome shotgun (WGS) entry which is preliminary data.</text>
</comment>
<evidence type="ECO:0000313" key="1">
    <source>
        <dbReference type="EMBL" id="GLP95510.1"/>
    </source>
</evidence>
<dbReference type="EMBL" id="BSNC01000003">
    <property type="protein sequence ID" value="GLP95510.1"/>
    <property type="molecule type" value="Genomic_DNA"/>
</dbReference>
<dbReference type="RefSeq" id="WP_095505512.1">
    <property type="nucleotide sequence ID" value="NZ_BSNC01000003.1"/>
</dbReference>
<proteinExistence type="predicted"/>
<sequence length="320" mass="36571">MSDKPSDFQQKISGEWHGYPCVFEADGSFVGANKVSRESSFKNGQATYWIRDEFDTNGPLRSRMERGEDQLFGVVDSDKDRIYTGPDFIGSGQPFGNLVNSYYYSPYWNYNLHTLNQTIPELGLQAYSSQMYEGNTLVAVMNGLYINTESGDESPETQAKIADWQVSERELGRTPHTVPVKHAGVWVGEFDVYDMNQEYLGKNRVVIEHKPVNMLHAEQTVTIEGVINRKFKSLRVRKDNNCQYLGPDVYGNGTGFGRYMFAQRHFFGESGHLFSREIIVNDNKDMACVYQFYASGQPVYMTYGLLRWTEKELVLGAEYL</sequence>
<reference evidence="1" key="2">
    <citation type="submission" date="2023-01" db="EMBL/GenBank/DDBJ databases">
        <title>Draft genome sequence of Paraferrimonas sedimenticola strain NBRC 101628.</title>
        <authorList>
            <person name="Sun Q."/>
            <person name="Mori K."/>
        </authorList>
    </citation>
    <scope>NUCLEOTIDE SEQUENCE</scope>
    <source>
        <strain evidence="1">NBRC 101628</strain>
    </source>
</reference>
<keyword evidence="2" id="KW-1185">Reference proteome</keyword>